<feature type="domain" description="TLC" evidence="8">
    <location>
        <begin position="188"/>
        <end position="464"/>
    </location>
</feature>
<dbReference type="InterPro" id="IPR006634">
    <property type="entry name" value="TLC-dom"/>
</dbReference>
<dbReference type="PANTHER" id="PTHR12560">
    <property type="entry name" value="LONGEVITY ASSURANCE FACTOR 1 LAG1"/>
    <property type="match status" value="1"/>
</dbReference>
<accession>A0ABD3QHI1</accession>
<dbReference type="InterPro" id="IPR016439">
    <property type="entry name" value="Lag1/Lac1-like"/>
</dbReference>
<dbReference type="GO" id="GO:0016020">
    <property type="term" value="C:membrane"/>
    <property type="evidence" value="ECO:0007669"/>
    <property type="project" value="UniProtKB-SubCell"/>
</dbReference>
<keyword evidence="4 5" id="KW-0472">Membrane</keyword>
<evidence type="ECO:0000313" key="10">
    <source>
        <dbReference type="Proteomes" id="UP001516023"/>
    </source>
</evidence>
<keyword evidence="3 7" id="KW-1133">Transmembrane helix</keyword>
<comment type="subcellular location">
    <subcellularLocation>
        <location evidence="1">Membrane</location>
        <topology evidence="1">Multi-pass membrane protein</topology>
    </subcellularLocation>
</comment>
<dbReference type="PROSITE" id="PS50922">
    <property type="entry name" value="TLC"/>
    <property type="match status" value="1"/>
</dbReference>
<dbReference type="EMBL" id="JABMIG020000042">
    <property type="protein sequence ID" value="KAL3798996.1"/>
    <property type="molecule type" value="Genomic_DNA"/>
</dbReference>
<dbReference type="PANTHER" id="PTHR12560:SF0">
    <property type="entry name" value="LD18904P"/>
    <property type="match status" value="1"/>
</dbReference>
<reference evidence="9 10" key="1">
    <citation type="journal article" date="2020" name="G3 (Bethesda)">
        <title>Improved Reference Genome for Cyclotella cryptica CCMP332, a Model for Cell Wall Morphogenesis, Salinity Adaptation, and Lipid Production in Diatoms (Bacillariophyta).</title>
        <authorList>
            <person name="Roberts W.R."/>
            <person name="Downey K.M."/>
            <person name="Ruck E.C."/>
            <person name="Traller J.C."/>
            <person name="Alverson A.J."/>
        </authorList>
    </citation>
    <scope>NUCLEOTIDE SEQUENCE [LARGE SCALE GENOMIC DNA]</scope>
    <source>
        <strain evidence="9 10">CCMP332</strain>
    </source>
</reference>
<feature type="compositionally biased region" description="Basic residues" evidence="6">
    <location>
        <begin position="1"/>
        <end position="13"/>
    </location>
</feature>
<proteinExistence type="predicted"/>
<evidence type="ECO:0000256" key="3">
    <source>
        <dbReference type="ARBA" id="ARBA00022989"/>
    </source>
</evidence>
<name>A0ABD3QHI1_9STRA</name>
<dbReference type="SMART" id="SM00724">
    <property type="entry name" value="TLC"/>
    <property type="match status" value="1"/>
</dbReference>
<keyword evidence="10" id="KW-1185">Reference proteome</keyword>
<evidence type="ECO:0000259" key="8">
    <source>
        <dbReference type="PROSITE" id="PS50922"/>
    </source>
</evidence>
<keyword evidence="2 5" id="KW-0812">Transmembrane</keyword>
<feature type="transmembrane region" description="Helical" evidence="7">
    <location>
        <begin position="428"/>
        <end position="456"/>
    </location>
</feature>
<evidence type="ECO:0000256" key="6">
    <source>
        <dbReference type="SAM" id="MobiDB-lite"/>
    </source>
</evidence>
<evidence type="ECO:0000256" key="2">
    <source>
        <dbReference type="ARBA" id="ARBA00022692"/>
    </source>
</evidence>
<evidence type="ECO:0000256" key="5">
    <source>
        <dbReference type="PROSITE-ProRule" id="PRU00205"/>
    </source>
</evidence>
<protein>
    <recommendedName>
        <fullName evidence="8">TLC domain-containing protein</fullName>
    </recommendedName>
</protein>
<evidence type="ECO:0000313" key="9">
    <source>
        <dbReference type="EMBL" id="KAL3798996.1"/>
    </source>
</evidence>
<organism evidence="9 10">
    <name type="scientific">Cyclotella cryptica</name>
    <dbReference type="NCBI Taxonomy" id="29204"/>
    <lineage>
        <taxon>Eukaryota</taxon>
        <taxon>Sar</taxon>
        <taxon>Stramenopiles</taxon>
        <taxon>Ochrophyta</taxon>
        <taxon>Bacillariophyta</taxon>
        <taxon>Coscinodiscophyceae</taxon>
        <taxon>Thalassiosirophycidae</taxon>
        <taxon>Stephanodiscales</taxon>
        <taxon>Stephanodiscaceae</taxon>
        <taxon>Cyclotella</taxon>
    </lineage>
</organism>
<evidence type="ECO:0000256" key="4">
    <source>
        <dbReference type="ARBA" id="ARBA00023136"/>
    </source>
</evidence>
<dbReference type="Pfam" id="PF03798">
    <property type="entry name" value="TRAM_LAG1_CLN8"/>
    <property type="match status" value="1"/>
</dbReference>
<sequence>MAKPRKTNAKSTKRPTPPPTSEQKRLRRKDPSVVPSAPYLLASKLLDVACDAPVLHTVCPPNGWRSAVGEWGVFPHGKLSHSYDSYFGGDVDRDVTYEDFMRAAPVSSRTSNQLQATLGNYYKFAFQTSSTTLCDLTNPFALCVLCALVLMIRIFKKMFMPKFSSLGKRLGRAAHGPDWENGNQDRIVKFGEYVYRLIYHSCVSAYGLWYFRDKSWWNNDMGGTKNLWMLHPNHPVEPGMAWYYLVQCAYNVDALLSLILLSFTVEWVCPVTYSSACYFLGKDCCIGDMKQTRYNQIRSSGQKPQCDSEIILQTPLLLLKWSPTVRGDFREMMAHHIITNLLILGSSYFRFTRIGSMIFLVHDLSELPIELSKLFNFVKWKVASAVSFSIMLVMWVVARLGIFPFLIFRSLLLESYEFLVVQGTMDPAFYSMHVVPFTYLLGGLISLHIMWFFILLRIGWTLVSKGEAHDYSEHKDGEDQTDKKTR</sequence>
<feature type="region of interest" description="Disordered" evidence="6">
    <location>
        <begin position="1"/>
        <end position="32"/>
    </location>
</feature>
<evidence type="ECO:0000256" key="1">
    <source>
        <dbReference type="ARBA" id="ARBA00004141"/>
    </source>
</evidence>
<evidence type="ECO:0000256" key="7">
    <source>
        <dbReference type="SAM" id="Phobius"/>
    </source>
</evidence>
<gene>
    <name evidence="9" type="ORF">HJC23_005135</name>
</gene>
<feature type="transmembrane region" description="Helical" evidence="7">
    <location>
        <begin position="136"/>
        <end position="155"/>
    </location>
</feature>
<feature type="transmembrane region" description="Helical" evidence="7">
    <location>
        <begin position="382"/>
        <end position="408"/>
    </location>
</feature>
<comment type="caution">
    <text evidence="9">The sequence shown here is derived from an EMBL/GenBank/DDBJ whole genome shotgun (WGS) entry which is preliminary data.</text>
</comment>
<dbReference type="Proteomes" id="UP001516023">
    <property type="component" value="Unassembled WGS sequence"/>
</dbReference>
<dbReference type="AlphaFoldDB" id="A0ABD3QHI1"/>